<dbReference type="EMBL" id="JBJXBP010000005">
    <property type="protein sequence ID" value="KAL3829431.1"/>
    <property type="molecule type" value="Genomic_DNA"/>
</dbReference>
<keyword evidence="4" id="KW-1185">Reference proteome</keyword>
<feature type="domain" description="DCD" evidence="2">
    <location>
        <begin position="5"/>
        <end position="132"/>
    </location>
</feature>
<dbReference type="Proteomes" id="UP001634393">
    <property type="component" value="Unassembled WGS sequence"/>
</dbReference>
<evidence type="ECO:0000256" key="1">
    <source>
        <dbReference type="SAM" id="MobiDB-lite"/>
    </source>
</evidence>
<feature type="compositionally biased region" description="Basic and acidic residues" evidence="1">
    <location>
        <begin position="334"/>
        <end position="344"/>
    </location>
</feature>
<protein>
    <recommendedName>
        <fullName evidence="2">DCD domain-containing protein</fullName>
    </recommendedName>
</protein>
<dbReference type="SMART" id="SM00767">
    <property type="entry name" value="DCD"/>
    <property type="match status" value="1"/>
</dbReference>
<evidence type="ECO:0000313" key="3">
    <source>
        <dbReference type="EMBL" id="KAL3829431.1"/>
    </source>
</evidence>
<dbReference type="PANTHER" id="PTHR46444">
    <property type="entry name" value="DCD (DEVELOPMENT AND CELL DEATH) DOMAIN PROTEIN-RELATED"/>
    <property type="match status" value="1"/>
</dbReference>
<name>A0ABD3SXS0_9LAMI</name>
<proteinExistence type="predicted"/>
<dbReference type="PROSITE" id="PS51222">
    <property type="entry name" value="DCD"/>
    <property type="match status" value="1"/>
</dbReference>
<reference evidence="3 4" key="1">
    <citation type="submission" date="2024-12" db="EMBL/GenBank/DDBJ databases">
        <title>The unique morphological basis and parallel evolutionary history of personate flowers in Penstemon.</title>
        <authorList>
            <person name="Depatie T.H."/>
            <person name="Wessinger C.A."/>
        </authorList>
    </citation>
    <scope>NUCLEOTIDE SEQUENCE [LARGE SCALE GENOMIC DNA]</scope>
    <source>
        <strain evidence="3">WTNN_2</strain>
        <tissue evidence="3">Leaf</tissue>
    </source>
</reference>
<feature type="region of interest" description="Disordered" evidence="1">
    <location>
        <begin position="331"/>
        <end position="359"/>
    </location>
</feature>
<comment type="caution">
    <text evidence="3">The sequence shown here is derived from an EMBL/GenBank/DDBJ whole genome shotgun (WGS) entry which is preliminary data.</text>
</comment>
<feature type="compositionally biased region" description="Polar residues" evidence="1">
    <location>
        <begin position="345"/>
        <end position="359"/>
    </location>
</feature>
<organism evidence="3 4">
    <name type="scientific">Penstemon smallii</name>
    <dbReference type="NCBI Taxonomy" id="265156"/>
    <lineage>
        <taxon>Eukaryota</taxon>
        <taxon>Viridiplantae</taxon>
        <taxon>Streptophyta</taxon>
        <taxon>Embryophyta</taxon>
        <taxon>Tracheophyta</taxon>
        <taxon>Spermatophyta</taxon>
        <taxon>Magnoliopsida</taxon>
        <taxon>eudicotyledons</taxon>
        <taxon>Gunneridae</taxon>
        <taxon>Pentapetalae</taxon>
        <taxon>asterids</taxon>
        <taxon>lamiids</taxon>
        <taxon>Lamiales</taxon>
        <taxon>Plantaginaceae</taxon>
        <taxon>Cheloneae</taxon>
        <taxon>Penstemon</taxon>
    </lineage>
</organism>
<accession>A0ABD3SXS0</accession>
<dbReference type="AlphaFoldDB" id="A0ABD3SXS0"/>
<sequence length="515" mass="56565">MVWTDPFSGYIFMCNGKTKLDCYKYRVFGLPAGRLDVVKKIKPQTKLFLFDFDLKLLYGVYTSSTQGEMGIEPSAFGGKFPAQVKFEIFKDCLPLPESVFKHAIIDNYRGGRKFRQELSNEQVNNLVAMFTPLPLQPLVVSNIQPNIGLSSYDQHSAKLQHAPLSLVSDSQHGQQSLTISPFMYAPHGLRAHPYTQSDHVLPLAPVGIDPYIPTDPEHPTLFYQQARDRHAHGRAALLPGRTHHTAAYWVAMASEDRRHAYVSESVRQVPCHSVVMESDERGNGPQSVIAAYGSHNLAHTESSLTSLQNPIALHGAMHLASSSSASINYYESPKQGHRDSHGISKESTGIGSENVPNSRQEAVETRISELVRSLHCDNMIQYGSYNDATVPSSHASISTHTNVPLQNYESSHGFAHPPHPSLGVAAYWAGVACQEARDPNQVTSANYMSYGNVQIGGSFEAYAQVPVLGSSSTTIYGTTQWPSSAEAVAASGTEVAYVEHNQAHPDNYQMLPLSR</sequence>
<evidence type="ECO:0000313" key="4">
    <source>
        <dbReference type="Proteomes" id="UP001634393"/>
    </source>
</evidence>
<dbReference type="Pfam" id="PF10539">
    <property type="entry name" value="Dev_Cell_Death"/>
    <property type="match status" value="1"/>
</dbReference>
<dbReference type="PANTHER" id="PTHR46444:SF19">
    <property type="entry name" value="OS02G0745600 PROTEIN"/>
    <property type="match status" value="1"/>
</dbReference>
<dbReference type="InterPro" id="IPR013989">
    <property type="entry name" value="Dev_and_cell_death_domain"/>
</dbReference>
<gene>
    <name evidence="3" type="ORF">ACJIZ3_018233</name>
</gene>
<evidence type="ECO:0000259" key="2">
    <source>
        <dbReference type="PROSITE" id="PS51222"/>
    </source>
</evidence>